<evidence type="ECO:0000313" key="2">
    <source>
        <dbReference type="EMBL" id="KAB1160010.1"/>
    </source>
</evidence>
<dbReference type="EMBL" id="WAAU01000008">
    <property type="protein sequence ID" value="KAB1160010.1"/>
    <property type="molecule type" value="Genomic_DNA"/>
</dbReference>
<sequence length="226" mass="26376">MTILYCLLEQFPNDSGPIYQETIAGRMPVEPFNTFSNLIFLAIIYYLGKKIYESKKQHLFLLSCLPIIFISWVGGTVYHATRSHEFWIMLDWIPIMLLSLMGVVFFIFKVKKGWKSRLLIITSIIVLSILPRMLPIPEEYDSSVNYLITAISLVGPIFWYLYLTHWKHAKLMILACVIFLIAVFFRTLDNLAIILPMGTHWLWHTFGGISVFFLLYYIYKDEEGLA</sequence>
<feature type="transmembrane region" description="Helical" evidence="1">
    <location>
        <begin position="146"/>
        <end position="164"/>
    </location>
</feature>
<feature type="transmembrane region" description="Helical" evidence="1">
    <location>
        <begin position="86"/>
        <end position="106"/>
    </location>
</feature>
<dbReference type="AlphaFoldDB" id="A0A7J5AQX2"/>
<name>A0A7J5AQX2_9FLAO</name>
<organism evidence="2 3">
    <name type="scientific">Tenacibaculum aiptasiae</name>
    <dbReference type="NCBI Taxonomy" id="426481"/>
    <lineage>
        <taxon>Bacteria</taxon>
        <taxon>Pseudomonadati</taxon>
        <taxon>Bacteroidota</taxon>
        <taxon>Flavobacteriia</taxon>
        <taxon>Flavobacteriales</taxon>
        <taxon>Flavobacteriaceae</taxon>
        <taxon>Tenacibaculum</taxon>
    </lineage>
</organism>
<feature type="transmembrane region" description="Helical" evidence="1">
    <location>
        <begin position="118"/>
        <end position="134"/>
    </location>
</feature>
<keyword evidence="1" id="KW-0812">Transmembrane</keyword>
<accession>A0A7J5AQX2</accession>
<feature type="transmembrane region" description="Helical" evidence="1">
    <location>
        <begin position="59"/>
        <end position="80"/>
    </location>
</feature>
<comment type="caution">
    <text evidence="2">The sequence shown here is derived from an EMBL/GenBank/DDBJ whole genome shotgun (WGS) entry which is preliminary data.</text>
</comment>
<proteinExistence type="predicted"/>
<keyword evidence="1" id="KW-0472">Membrane</keyword>
<dbReference type="Proteomes" id="UP000467305">
    <property type="component" value="Unassembled WGS sequence"/>
</dbReference>
<reference evidence="2 3" key="1">
    <citation type="submission" date="2019-09" db="EMBL/GenBank/DDBJ databases">
        <authorList>
            <person name="Cao W.R."/>
        </authorList>
    </citation>
    <scope>NUCLEOTIDE SEQUENCE [LARGE SCALE GENOMIC DNA]</scope>
    <source>
        <strain evidence="3">a4</strain>
    </source>
</reference>
<evidence type="ECO:0000313" key="3">
    <source>
        <dbReference type="Proteomes" id="UP000467305"/>
    </source>
</evidence>
<protein>
    <submittedName>
        <fullName evidence="2">Ceramidase</fullName>
    </submittedName>
</protein>
<keyword evidence="1" id="KW-1133">Transmembrane helix</keyword>
<keyword evidence="3" id="KW-1185">Reference proteome</keyword>
<feature type="transmembrane region" description="Helical" evidence="1">
    <location>
        <begin position="171"/>
        <end position="195"/>
    </location>
</feature>
<dbReference type="RefSeq" id="WP_150899254.1">
    <property type="nucleotide sequence ID" value="NZ_CANMHX010000001.1"/>
</dbReference>
<dbReference type="OrthoDB" id="946254at2"/>
<feature type="transmembrane region" description="Helical" evidence="1">
    <location>
        <begin position="201"/>
        <end position="219"/>
    </location>
</feature>
<evidence type="ECO:0000256" key="1">
    <source>
        <dbReference type="SAM" id="Phobius"/>
    </source>
</evidence>
<gene>
    <name evidence="2" type="ORF">F7018_06765</name>
</gene>